<name>A0A1X7HPN1_9BACL</name>
<feature type="binding site" evidence="6">
    <location>
        <position position="164"/>
    </location>
    <ligand>
        <name>Mn(2+)</name>
        <dbReference type="ChEBI" id="CHEBI:29035"/>
    </ligand>
</feature>
<dbReference type="InterPro" id="IPR019831">
    <property type="entry name" value="Mn/Fe_SOD_N"/>
</dbReference>
<dbReference type="Pfam" id="PF00081">
    <property type="entry name" value="Sod_Fe_N"/>
    <property type="match status" value="1"/>
</dbReference>
<dbReference type="InterPro" id="IPR036314">
    <property type="entry name" value="SOD_C_sf"/>
</dbReference>
<feature type="domain" description="Manganese/iron superoxide dismutase N-terminal" evidence="8">
    <location>
        <begin position="3"/>
        <end position="88"/>
    </location>
</feature>
<dbReference type="GO" id="GO:0046872">
    <property type="term" value="F:metal ion binding"/>
    <property type="evidence" value="ECO:0007669"/>
    <property type="project" value="UniProtKB-KW"/>
</dbReference>
<sequence length="202" mass="22491">MAFQLPQLPYANNALEPHIDAQTMEIHHDRHHNTYVTNLNAALENAPEFANKSLEELISNLDAIPESIRTAVRNNGGGHANHSLFWEIIGPNGGGNPTGALAEAIDSELGGFDKFKEDFAKAATTRFGSGWAWLVLKDGKLAVTSTPNQDSPIMEGQTPLLGLDVWEHAYYLKYQNKRPDYISAFWNVVNWEEVGKRYDNAK</sequence>
<dbReference type="PROSITE" id="PS00088">
    <property type="entry name" value="SOD_MN"/>
    <property type="match status" value="1"/>
</dbReference>
<evidence type="ECO:0000256" key="4">
    <source>
        <dbReference type="ARBA" id="ARBA00022723"/>
    </source>
</evidence>
<dbReference type="AlphaFoldDB" id="A0A1X7HPN1"/>
<dbReference type="PANTHER" id="PTHR43595">
    <property type="entry name" value="37S RIBOSOMAL PROTEIN S26, MITOCHONDRIAL"/>
    <property type="match status" value="1"/>
</dbReference>
<feature type="binding site" evidence="6">
    <location>
        <position position="27"/>
    </location>
    <ligand>
        <name>Mn(2+)</name>
        <dbReference type="ChEBI" id="CHEBI:29035"/>
    </ligand>
</feature>
<comment type="similarity">
    <text evidence="2 7">Belongs to the iron/manganese superoxide dismutase family.</text>
</comment>
<dbReference type="PRINTS" id="PR01703">
    <property type="entry name" value="MNSODISMTASE"/>
</dbReference>
<dbReference type="PIRSF" id="PIRSF000349">
    <property type="entry name" value="SODismutase"/>
    <property type="match status" value="1"/>
</dbReference>
<dbReference type="SUPFAM" id="SSF46609">
    <property type="entry name" value="Fe,Mn superoxide dismutase (SOD), N-terminal domain"/>
    <property type="match status" value="1"/>
</dbReference>
<dbReference type="GO" id="GO:0005737">
    <property type="term" value="C:cytoplasm"/>
    <property type="evidence" value="ECO:0007669"/>
    <property type="project" value="TreeGrafter"/>
</dbReference>
<dbReference type="InterPro" id="IPR001189">
    <property type="entry name" value="Mn/Fe_SOD"/>
</dbReference>
<evidence type="ECO:0000313" key="11">
    <source>
        <dbReference type="Proteomes" id="UP000192940"/>
    </source>
</evidence>
<dbReference type="Proteomes" id="UP000192940">
    <property type="component" value="Chromosome I"/>
</dbReference>
<comment type="function">
    <text evidence="7">Destroys radicals which are normally produced within the cells and which are toxic to biological systems.</text>
</comment>
<dbReference type="InterPro" id="IPR019832">
    <property type="entry name" value="Mn/Fe_SOD_C"/>
</dbReference>
<evidence type="ECO:0000256" key="2">
    <source>
        <dbReference type="ARBA" id="ARBA00008714"/>
    </source>
</evidence>
<evidence type="ECO:0000256" key="7">
    <source>
        <dbReference type="RuleBase" id="RU000414"/>
    </source>
</evidence>
<keyword evidence="11" id="KW-1185">Reference proteome</keyword>
<evidence type="ECO:0000256" key="5">
    <source>
        <dbReference type="ARBA" id="ARBA00023002"/>
    </source>
</evidence>
<dbReference type="InterPro" id="IPR036324">
    <property type="entry name" value="Mn/Fe_SOD_N_sf"/>
</dbReference>
<comment type="catalytic activity">
    <reaction evidence="7">
        <text>2 superoxide + 2 H(+) = H2O2 + O2</text>
        <dbReference type="Rhea" id="RHEA:20696"/>
        <dbReference type="ChEBI" id="CHEBI:15378"/>
        <dbReference type="ChEBI" id="CHEBI:15379"/>
        <dbReference type="ChEBI" id="CHEBI:16240"/>
        <dbReference type="ChEBI" id="CHEBI:18421"/>
        <dbReference type="EC" id="1.15.1.1"/>
    </reaction>
</comment>
<dbReference type="InterPro" id="IPR019833">
    <property type="entry name" value="Mn/Fe_SOD_BS"/>
</dbReference>
<dbReference type="PANTHER" id="PTHR43595:SF2">
    <property type="entry name" value="SMALL RIBOSOMAL SUBUNIT PROTEIN MS42"/>
    <property type="match status" value="1"/>
</dbReference>
<proteinExistence type="inferred from homology"/>
<feature type="binding site" evidence="6">
    <location>
        <position position="168"/>
    </location>
    <ligand>
        <name>Mn(2+)</name>
        <dbReference type="ChEBI" id="CHEBI:29035"/>
    </ligand>
</feature>
<feature type="domain" description="Manganese/iron superoxide dismutase C-terminal" evidence="9">
    <location>
        <begin position="97"/>
        <end position="197"/>
    </location>
</feature>
<keyword evidence="4 6" id="KW-0479">Metal-binding</keyword>
<dbReference type="STRING" id="1313296.SAMN05661091_5178"/>
<dbReference type="FunFam" id="3.55.40.20:FF:000001">
    <property type="entry name" value="Superoxide dismutase"/>
    <property type="match status" value="1"/>
</dbReference>
<dbReference type="EMBL" id="LT840184">
    <property type="protein sequence ID" value="SMF90670.1"/>
    <property type="molecule type" value="Genomic_DNA"/>
</dbReference>
<accession>A0A1X7HPN1</accession>
<dbReference type="Pfam" id="PF02777">
    <property type="entry name" value="Sod_Fe_C"/>
    <property type="match status" value="1"/>
</dbReference>
<dbReference type="Gene3D" id="1.10.287.990">
    <property type="entry name" value="Fe,Mn superoxide dismutase (SOD) domain"/>
    <property type="match status" value="1"/>
</dbReference>
<keyword evidence="5 7" id="KW-0560">Oxidoreductase</keyword>
<organism evidence="10 11">
    <name type="scientific">Paenibacillus uliginis N3/975</name>
    <dbReference type="NCBI Taxonomy" id="1313296"/>
    <lineage>
        <taxon>Bacteria</taxon>
        <taxon>Bacillati</taxon>
        <taxon>Bacillota</taxon>
        <taxon>Bacilli</taxon>
        <taxon>Bacillales</taxon>
        <taxon>Paenibacillaceae</taxon>
        <taxon>Paenibacillus</taxon>
    </lineage>
</organism>
<dbReference type="SUPFAM" id="SSF54719">
    <property type="entry name" value="Fe,Mn superoxide dismutase (SOD), C-terminal domain"/>
    <property type="match status" value="1"/>
</dbReference>
<reference evidence="10 11" key="1">
    <citation type="submission" date="2017-04" db="EMBL/GenBank/DDBJ databases">
        <authorList>
            <person name="Afonso C.L."/>
            <person name="Miller P.J."/>
            <person name="Scott M.A."/>
            <person name="Spackman E."/>
            <person name="Goraichik I."/>
            <person name="Dimitrov K.M."/>
            <person name="Suarez D.L."/>
            <person name="Swayne D.E."/>
        </authorList>
    </citation>
    <scope>NUCLEOTIDE SEQUENCE [LARGE SCALE GENOMIC DNA]</scope>
    <source>
        <strain evidence="10 11">N3/975</strain>
    </source>
</reference>
<protein>
    <recommendedName>
        <fullName evidence="3 7">Superoxide dismutase</fullName>
        <ecNumber evidence="3 7">1.15.1.1</ecNumber>
    </recommendedName>
</protein>
<evidence type="ECO:0000256" key="1">
    <source>
        <dbReference type="ARBA" id="ARBA00001936"/>
    </source>
</evidence>
<dbReference type="FunFam" id="1.10.287.990:FF:000001">
    <property type="entry name" value="Superoxide dismutase"/>
    <property type="match status" value="1"/>
</dbReference>
<evidence type="ECO:0000259" key="8">
    <source>
        <dbReference type="Pfam" id="PF00081"/>
    </source>
</evidence>
<comment type="cofactor">
    <cofactor evidence="1">
        <name>Mn(2+)</name>
        <dbReference type="ChEBI" id="CHEBI:29035"/>
    </cofactor>
</comment>
<feature type="binding site" evidence="6">
    <location>
        <position position="82"/>
    </location>
    <ligand>
        <name>Mn(2+)</name>
        <dbReference type="ChEBI" id="CHEBI:29035"/>
    </ligand>
</feature>
<dbReference type="RefSeq" id="WP_208915830.1">
    <property type="nucleotide sequence ID" value="NZ_LT840184.1"/>
</dbReference>
<dbReference type="Gene3D" id="3.55.40.20">
    <property type="entry name" value="Iron/manganese superoxide dismutase, C-terminal domain"/>
    <property type="match status" value="1"/>
</dbReference>
<gene>
    <name evidence="10" type="ORF">SAMN05661091_5178</name>
</gene>
<dbReference type="GO" id="GO:0004784">
    <property type="term" value="F:superoxide dismutase activity"/>
    <property type="evidence" value="ECO:0007669"/>
    <property type="project" value="UniProtKB-EC"/>
</dbReference>
<evidence type="ECO:0000256" key="3">
    <source>
        <dbReference type="ARBA" id="ARBA00012682"/>
    </source>
</evidence>
<evidence type="ECO:0000259" key="9">
    <source>
        <dbReference type="Pfam" id="PF02777"/>
    </source>
</evidence>
<evidence type="ECO:0000256" key="6">
    <source>
        <dbReference type="PIRSR" id="PIRSR000349-1"/>
    </source>
</evidence>
<dbReference type="EC" id="1.15.1.1" evidence="3 7"/>
<evidence type="ECO:0000313" key="10">
    <source>
        <dbReference type="EMBL" id="SMF90670.1"/>
    </source>
</evidence>